<evidence type="ECO:0000256" key="2">
    <source>
        <dbReference type="SAM" id="Coils"/>
    </source>
</evidence>
<dbReference type="CDD" id="cd07041">
    <property type="entry name" value="STAS_RsbR_RsbS_like"/>
    <property type="match status" value="1"/>
</dbReference>
<sequence length="339" mass="38284">MSEHPNIHVGGLQFEWELDKGRFIFEGEDAVLFWIPTVMRDLFTTIEEISGEEASNVVFETAGFRQGLLVADYFNKIKDFDVKKASELITTTYASAGWGRAVMKDMDFDQKTLTIELKDSWEHKINAAQGKKTGSNFLPAHYAGVFTGLLHTNIWYKVVRYQIEGHDSTIIEYFPSDITVSHNIHQLARKKEAEQIIQLEALVEDKTRELKELVKQLSSPIIPILDGIVVVPLIGKYDDERAEELIEKTLKNLPQYKAKYLVLDLTALDVEDDPHSIQFIENIGKASSLIGTQTILVGISPSMSMTISSSGLDFSQFDCFQTLQHSIHYALGQLGRKIL</sequence>
<name>A0A150JYD7_HEYCO</name>
<dbReference type="PATRIC" id="fig|1398.26.peg.3192"/>
<dbReference type="Proteomes" id="UP000075288">
    <property type="component" value="Unassembled WGS sequence"/>
</dbReference>
<feature type="coiled-coil region" evidence="2">
    <location>
        <begin position="189"/>
        <end position="216"/>
    </location>
</feature>
<keyword evidence="2" id="KW-0175">Coiled coil</keyword>
<dbReference type="RefSeq" id="WP_041818641.1">
    <property type="nucleotide sequence ID" value="NZ_LQYG01000055.1"/>
</dbReference>
<dbReference type="Gene3D" id="3.30.750.24">
    <property type="entry name" value="STAS domain"/>
    <property type="match status" value="1"/>
</dbReference>
<dbReference type="Pfam" id="PF01740">
    <property type="entry name" value="STAS"/>
    <property type="match status" value="1"/>
</dbReference>
<dbReference type="InterPro" id="IPR051932">
    <property type="entry name" value="Bact_StressResp_Reg"/>
</dbReference>
<keyword evidence="1" id="KW-0597">Phosphoprotein</keyword>
<dbReference type="InterPro" id="IPR036513">
    <property type="entry name" value="STAS_dom_sf"/>
</dbReference>
<evidence type="ECO:0000313" key="4">
    <source>
        <dbReference type="EMBL" id="KYC62226.1"/>
    </source>
</evidence>
<dbReference type="AlphaFoldDB" id="A0A150JYD7"/>
<dbReference type="PROSITE" id="PS50801">
    <property type="entry name" value="STAS"/>
    <property type="match status" value="1"/>
</dbReference>
<organism evidence="4 5">
    <name type="scientific">Heyndrickxia coagulans</name>
    <name type="common">Weizmannia coagulans</name>
    <dbReference type="NCBI Taxonomy" id="1398"/>
    <lineage>
        <taxon>Bacteria</taxon>
        <taxon>Bacillati</taxon>
        <taxon>Bacillota</taxon>
        <taxon>Bacilli</taxon>
        <taxon>Bacillales</taxon>
        <taxon>Bacillaceae</taxon>
        <taxon>Heyndrickxia</taxon>
    </lineage>
</organism>
<dbReference type="SUPFAM" id="SSF52091">
    <property type="entry name" value="SpoIIaa-like"/>
    <property type="match status" value="1"/>
</dbReference>
<feature type="domain" description="STAS" evidence="3">
    <location>
        <begin position="218"/>
        <end position="330"/>
    </location>
</feature>
<dbReference type="InterPro" id="IPR002645">
    <property type="entry name" value="STAS_dom"/>
</dbReference>
<proteinExistence type="predicted"/>
<evidence type="ECO:0000313" key="5">
    <source>
        <dbReference type="Proteomes" id="UP000075288"/>
    </source>
</evidence>
<dbReference type="EMBL" id="LQYG01000055">
    <property type="protein sequence ID" value="KYC62226.1"/>
    <property type="molecule type" value="Genomic_DNA"/>
</dbReference>
<reference evidence="4 5" key="1">
    <citation type="submission" date="2016-01" db="EMBL/GenBank/DDBJ databases">
        <title>Genome Sequences of Twelve Sporeforming Bacillus Species Isolated from Foods.</title>
        <authorList>
            <person name="Berendsen E.M."/>
            <person name="Wells-Bennik M.H."/>
            <person name="Krawcyk A.O."/>
            <person name="De Jong A."/>
            <person name="Holsappel S."/>
            <person name="Eijlander R.T."/>
            <person name="Kuipers O.P."/>
        </authorList>
    </citation>
    <scope>NUCLEOTIDE SEQUENCE [LARGE SCALE GENOMIC DNA]</scope>
    <source>
        <strain evidence="4 5">B4098</strain>
    </source>
</reference>
<evidence type="ECO:0000256" key="1">
    <source>
        <dbReference type="ARBA" id="ARBA00022553"/>
    </source>
</evidence>
<comment type="caution">
    <text evidence="4">The sequence shown here is derived from an EMBL/GenBank/DDBJ whole genome shotgun (WGS) entry which is preliminary data.</text>
</comment>
<dbReference type="PANTHER" id="PTHR33745:SF3">
    <property type="entry name" value="RSBT CO-ANTAGONIST PROTEIN RSBRC"/>
    <property type="match status" value="1"/>
</dbReference>
<dbReference type="PANTHER" id="PTHR33745">
    <property type="entry name" value="RSBT ANTAGONIST PROTEIN RSBS-RELATED"/>
    <property type="match status" value="1"/>
</dbReference>
<evidence type="ECO:0000259" key="3">
    <source>
        <dbReference type="PROSITE" id="PS50801"/>
    </source>
</evidence>
<protein>
    <recommendedName>
        <fullName evidence="3">STAS domain-containing protein</fullName>
    </recommendedName>
</protein>
<accession>A0A150JYD7</accession>
<gene>
    <name evidence="4" type="ORF">B4098_1008</name>
</gene>